<dbReference type="EMBL" id="JXJN01022319">
    <property type="status" value="NOT_ANNOTATED_CDS"/>
    <property type="molecule type" value="Genomic_DNA"/>
</dbReference>
<evidence type="ECO:0000313" key="1">
    <source>
        <dbReference type="EnsemblMetazoa" id="GPPI043681-PA"/>
    </source>
</evidence>
<sequence>MEENSIYSLTPDTNGKNALFRFDPRDDKWCVLNVKPGLYGQCELVSYDQTLFAIEKNDCKWLDIRANTWKPIPDILSNRIDCSVVIGAKDIYVLGSEKLNSHFITRVERLNIHDKALESMFNSK</sequence>
<accession>A0A1B0BXR9</accession>
<dbReference type="InterPro" id="IPR015915">
    <property type="entry name" value="Kelch-typ_b-propeller"/>
</dbReference>
<reference evidence="2" key="1">
    <citation type="submission" date="2015-01" db="EMBL/GenBank/DDBJ databases">
        <authorList>
            <person name="Aksoy S."/>
            <person name="Warren W."/>
            <person name="Wilson R.K."/>
        </authorList>
    </citation>
    <scope>NUCLEOTIDE SEQUENCE [LARGE SCALE GENOMIC DNA]</scope>
    <source>
        <strain evidence="2">IAEA</strain>
    </source>
</reference>
<evidence type="ECO:0000313" key="2">
    <source>
        <dbReference type="Proteomes" id="UP000092460"/>
    </source>
</evidence>
<dbReference type="EnsemblMetazoa" id="GPPI043681-RA">
    <property type="protein sequence ID" value="GPPI043681-PA"/>
    <property type="gene ID" value="GPPI043681"/>
</dbReference>
<dbReference type="SUPFAM" id="SSF117281">
    <property type="entry name" value="Kelch motif"/>
    <property type="match status" value="1"/>
</dbReference>
<dbReference type="Gene3D" id="2.120.10.80">
    <property type="entry name" value="Kelch-type beta propeller"/>
    <property type="match status" value="1"/>
</dbReference>
<proteinExistence type="predicted"/>
<dbReference type="Proteomes" id="UP000092460">
    <property type="component" value="Unassembled WGS sequence"/>
</dbReference>
<keyword evidence="2" id="KW-1185">Reference proteome</keyword>
<protein>
    <submittedName>
        <fullName evidence="1">Uncharacterized protein</fullName>
    </submittedName>
</protein>
<dbReference type="AlphaFoldDB" id="A0A1B0BXR9"/>
<reference evidence="1" key="2">
    <citation type="submission" date="2020-05" db="UniProtKB">
        <authorList>
            <consortium name="EnsemblMetazoa"/>
        </authorList>
    </citation>
    <scope>IDENTIFICATION</scope>
    <source>
        <strain evidence="1">IAEA</strain>
    </source>
</reference>
<dbReference type="VEuPathDB" id="VectorBase:GPPI043681"/>
<organism evidence="1 2">
    <name type="scientific">Glossina palpalis gambiensis</name>
    <dbReference type="NCBI Taxonomy" id="67801"/>
    <lineage>
        <taxon>Eukaryota</taxon>
        <taxon>Metazoa</taxon>
        <taxon>Ecdysozoa</taxon>
        <taxon>Arthropoda</taxon>
        <taxon>Hexapoda</taxon>
        <taxon>Insecta</taxon>
        <taxon>Pterygota</taxon>
        <taxon>Neoptera</taxon>
        <taxon>Endopterygota</taxon>
        <taxon>Diptera</taxon>
        <taxon>Brachycera</taxon>
        <taxon>Muscomorpha</taxon>
        <taxon>Hippoboscoidea</taxon>
        <taxon>Glossinidae</taxon>
        <taxon>Glossina</taxon>
    </lineage>
</organism>
<name>A0A1B0BXR9_9MUSC</name>
<dbReference type="STRING" id="67801.A0A1B0BXR9"/>